<feature type="domain" description="Tyr recombinase" evidence="5">
    <location>
        <begin position="168"/>
        <end position="387"/>
    </location>
</feature>
<organism evidence="6 7">
    <name type="scientific">Pseudomonas deceptionensis</name>
    <dbReference type="NCBI Taxonomy" id="882211"/>
    <lineage>
        <taxon>Bacteria</taxon>
        <taxon>Pseudomonadati</taxon>
        <taxon>Pseudomonadota</taxon>
        <taxon>Gammaproteobacteria</taxon>
        <taxon>Pseudomonadales</taxon>
        <taxon>Pseudomonadaceae</taxon>
        <taxon>Pseudomonas</taxon>
    </lineage>
</organism>
<dbReference type="Proteomes" id="UP000183613">
    <property type="component" value="Unassembled WGS sequence"/>
</dbReference>
<proteinExistence type="inferred from homology"/>
<keyword evidence="2" id="KW-0229">DNA integration</keyword>
<accession>A0A1H5K2R9</accession>
<keyword evidence="4" id="KW-0233">DNA recombination</keyword>
<dbReference type="PANTHER" id="PTHR30349">
    <property type="entry name" value="PHAGE INTEGRASE-RELATED"/>
    <property type="match status" value="1"/>
</dbReference>
<dbReference type="InterPro" id="IPR011010">
    <property type="entry name" value="DNA_brk_join_enz"/>
</dbReference>
<gene>
    <name evidence="6" type="ORF">SAMN04489800_1363</name>
</gene>
<sequence>MVRHPSGQNLPILLDDDGLPIPLANEWVLQRRDLSPNTLTRNLRELAIFYAWLESLNIDFLARIDGDRIFTEAELAGSLCERLRLTVKVDPGQAGVAANVQGIKVAVSPLTFKLRLITVRQFISWCFRFKMAKLASGDPAFLRIQAHKEHVDKILSDQEISNPPQNKSVTKGLRDHEVVALVWCVDYRNPDAYGLNEHVRFRNFIIVMTMLNFGLRPAEVLTLRIGDIEFGSVTALRVFRRIADPNDTRSPQPRVKRNGRDIEMQVPTIINLIEEYIEIHRESVMERYGKNHDYLIISDEGDPLHGNSISNYFQIIREKFRDRLPSNLTPKSLRHTYSSRTERDMAQRGVPEDERKQILAYLRGDSSTRSQEVYISGEIIRQAATVQSKYHDVLMQNFLEYPNHE</sequence>
<dbReference type="GO" id="GO:0015074">
    <property type="term" value="P:DNA integration"/>
    <property type="evidence" value="ECO:0007669"/>
    <property type="project" value="UniProtKB-KW"/>
</dbReference>
<dbReference type="SUPFAM" id="SSF56349">
    <property type="entry name" value="DNA breaking-rejoining enzymes"/>
    <property type="match status" value="1"/>
</dbReference>
<evidence type="ECO:0000256" key="4">
    <source>
        <dbReference type="ARBA" id="ARBA00023172"/>
    </source>
</evidence>
<dbReference type="InterPro" id="IPR002104">
    <property type="entry name" value="Integrase_catalytic"/>
</dbReference>
<evidence type="ECO:0000256" key="1">
    <source>
        <dbReference type="ARBA" id="ARBA00008857"/>
    </source>
</evidence>
<evidence type="ECO:0000256" key="2">
    <source>
        <dbReference type="ARBA" id="ARBA00022908"/>
    </source>
</evidence>
<dbReference type="InterPro" id="IPR013762">
    <property type="entry name" value="Integrase-like_cat_sf"/>
</dbReference>
<dbReference type="PROSITE" id="PS51898">
    <property type="entry name" value="TYR_RECOMBINASE"/>
    <property type="match status" value="1"/>
</dbReference>
<dbReference type="Pfam" id="PF00589">
    <property type="entry name" value="Phage_integrase"/>
    <property type="match status" value="1"/>
</dbReference>
<dbReference type="InterPro" id="IPR050090">
    <property type="entry name" value="Tyrosine_recombinase_XerCD"/>
</dbReference>
<keyword evidence="7" id="KW-1185">Reference proteome</keyword>
<keyword evidence="3" id="KW-0238">DNA-binding</keyword>
<evidence type="ECO:0000313" key="6">
    <source>
        <dbReference type="EMBL" id="SEE59116.1"/>
    </source>
</evidence>
<comment type="caution">
    <text evidence="6">The sequence shown here is derived from an EMBL/GenBank/DDBJ whole genome shotgun (WGS) entry which is preliminary data.</text>
</comment>
<protein>
    <submittedName>
        <fullName evidence="6">Site-specific recombinase XerD</fullName>
    </submittedName>
</protein>
<name>A0A1H5K2R9_PSEDM</name>
<dbReference type="EMBL" id="FNUD01000002">
    <property type="protein sequence ID" value="SEE59116.1"/>
    <property type="molecule type" value="Genomic_DNA"/>
</dbReference>
<dbReference type="GO" id="GO:0006310">
    <property type="term" value="P:DNA recombination"/>
    <property type="evidence" value="ECO:0007669"/>
    <property type="project" value="UniProtKB-KW"/>
</dbReference>
<dbReference type="Gene3D" id="1.10.443.10">
    <property type="entry name" value="Intergrase catalytic core"/>
    <property type="match status" value="1"/>
</dbReference>
<dbReference type="GO" id="GO:0003677">
    <property type="term" value="F:DNA binding"/>
    <property type="evidence" value="ECO:0007669"/>
    <property type="project" value="UniProtKB-KW"/>
</dbReference>
<comment type="similarity">
    <text evidence="1">Belongs to the 'phage' integrase family.</text>
</comment>
<evidence type="ECO:0000259" key="5">
    <source>
        <dbReference type="PROSITE" id="PS51898"/>
    </source>
</evidence>
<evidence type="ECO:0000313" key="7">
    <source>
        <dbReference type="Proteomes" id="UP000183613"/>
    </source>
</evidence>
<dbReference type="CDD" id="cd00397">
    <property type="entry name" value="DNA_BRE_C"/>
    <property type="match status" value="1"/>
</dbReference>
<dbReference type="PANTHER" id="PTHR30349:SF41">
    <property type="entry name" value="INTEGRASE_RECOMBINASE PROTEIN MJ0367-RELATED"/>
    <property type="match status" value="1"/>
</dbReference>
<dbReference type="AlphaFoldDB" id="A0A1H5K2R9"/>
<reference evidence="6" key="1">
    <citation type="submission" date="2016-10" db="EMBL/GenBank/DDBJ databases">
        <authorList>
            <person name="Varghese N."/>
            <person name="Submissions S."/>
        </authorList>
    </citation>
    <scope>NUCLEOTIDE SEQUENCE [LARGE SCALE GENOMIC DNA]</scope>
    <source>
        <strain evidence="6">LMG 25555</strain>
    </source>
</reference>
<evidence type="ECO:0000256" key="3">
    <source>
        <dbReference type="ARBA" id="ARBA00023125"/>
    </source>
</evidence>